<proteinExistence type="predicted"/>
<dbReference type="AlphaFoldDB" id="A0AAD4SNZ8"/>
<protein>
    <submittedName>
        <fullName evidence="1">Uncharacterized protein</fullName>
    </submittedName>
</protein>
<comment type="caution">
    <text evidence="1">The sequence shown here is derived from an EMBL/GenBank/DDBJ whole genome shotgun (WGS) entry which is preliminary data.</text>
</comment>
<keyword evidence="2" id="KW-1185">Reference proteome</keyword>
<name>A0AAD4SNZ8_9MAGN</name>
<sequence length="202" mass="23302">MPIIIDEQSGVLVGGHGSHLAGECDTILHAFAPLGYKSWKQIPLQDRETLIEQLKDNFILDTTRPSVKRFLNYRMSKGYANFKHKMLMHFRNYATIEEARGNPFGNILPENWSSLCDLFAMESIENIKKRRIRHENFKASRGFICKFQGWKRLQGHMLQVLREDRNKLYIEQMEIEGASASLMQHPLSMVLDPAVAPTNEDP</sequence>
<dbReference type="EMBL" id="JAJJMB010009593">
    <property type="protein sequence ID" value="KAI3912921.1"/>
    <property type="molecule type" value="Genomic_DNA"/>
</dbReference>
<accession>A0AAD4SNZ8</accession>
<evidence type="ECO:0000313" key="1">
    <source>
        <dbReference type="EMBL" id="KAI3912921.1"/>
    </source>
</evidence>
<dbReference type="Proteomes" id="UP001202328">
    <property type="component" value="Unassembled WGS sequence"/>
</dbReference>
<evidence type="ECO:0000313" key="2">
    <source>
        <dbReference type="Proteomes" id="UP001202328"/>
    </source>
</evidence>
<reference evidence="1" key="1">
    <citation type="submission" date="2022-04" db="EMBL/GenBank/DDBJ databases">
        <title>A functionally conserved STORR gene fusion in Papaver species that diverged 16.8 million years ago.</title>
        <authorList>
            <person name="Catania T."/>
        </authorList>
    </citation>
    <scope>NUCLEOTIDE SEQUENCE</scope>
    <source>
        <strain evidence="1">S-188037</strain>
    </source>
</reference>
<organism evidence="1 2">
    <name type="scientific">Papaver atlanticum</name>
    <dbReference type="NCBI Taxonomy" id="357466"/>
    <lineage>
        <taxon>Eukaryota</taxon>
        <taxon>Viridiplantae</taxon>
        <taxon>Streptophyta</taxon>
        <taxon>Embryophyta</taxon>
        <taxon>Tracheophyta</taxon>
        <taxon>Spermatophyta</taxon>
        <taxon>Magnoliopsida</taxon>
        <taxon>Ranunculales</taxon>
        <taxon>Papaveraceae</taxon>
        <taxon>Papaveroideae</taxon>
        <taxon>Papaver</taxon>
    </lineage>
</organism>
<gene>
    <name evidence="1" type="ORF">MKW98_008333</name>
</gene>